<evidence type="ECO:0000313" key="3">
    <source>
        <dbReference type="Proteomes" id="UP000789901"/>
    </source>
</evidence>
<feature type="transmembrane region" description="Helical" evidence="1">
    <location>
        <begin position="6"/>
        <end position="24"/>
    </location>
</feature>
<evidence type="ECO:0000256" key="1">
    <source>
        <dbReference type="SAM" id="Phobius"/>
    </source>
</evidence>
<dbReference type="Gene3D" id="1.10.1410.10">
    <property type="match status" value="1"/>
</dbReference>
<gene>
    <name evidence="2" type="ORF">GMARGA_LOCUS11666</name>
</gene>
<dbReference type="EMBL" id="CAJVQB010006893">
    <property type="protein sequence ID" value="CAG8693467.1"/>
    <property type="molecule type" value="Genomic_DNA"/>
</dbReference>
<dbReference type="SUPFAM" id="SSF81631">
    <property type="entry name" value="PAP/OAS1 substrate-binding domain"/>
    <property type="match status" value="1"/>
</dbReference>
<protein>
    <submittedName>
        <fullName evidence="2">22835_t:CDS:1</fullName>
    </submittedName>
</protein>
<organism evidence="2 3">
    <name type="scientific">Gigaspora margarita</name>
    <dbReference type="NCBI Taxonomy" id="4874"/>
    <lineage>
        <taxon>Eukaryota</taxon>
        <taxon>Fungi</taxon>
        <taxon>Fungi incertae sedis</taxon>
        <taxon>Mucoromycota</taxon>
        <taxon>Glomeromycotina</taxon>
        <taxon>Glomeromycetes</taxon>
        <taxon>Diversisporales</taxon>
        <taxon>Gigasporaceae</taxon>
        <taxon>Gigaspora</taxon>
    </lineage>
</organism>
<keyword evidence="1" id="KW-0812">Transmembrane</keyword>
<evidence type="ECO:0000313" key="2">
    <source>
        <dbReference type="EMBL" id="CAG8693467.1"/>
    </source>
</evidence>
<reference evidence="2 3" key="1">
    <citation type="submission" date="2021-06" db="EMBL/GenBank/DDBJ databases">
        <authorList>
            <person name="Kallberg Y."/>
            <person name="Tangrot J."/>
            <person name="Rosling A."/>
        </authorList>
    </citation>
    <scope>NUCLEOTIDE SEQUENCE [LARGE SCALE GENOMIC DNA]</scope>
    <source>
        <strain evidence="2 3">120-4 pot B 10/14</strain>
    </source>
</reference>
<sequence length="70" mass="8316">MKQRELVNSTLLLYTWICIIFNFLQRCDPPILSVFQIPQSGELIVINKSLQREFKNNESIGKLLLRFFEQ</sequence>
<dbReference type="Proteomes" id="UP000789901">
    <property type="component" value="Unassembled WGS sequence"/>
</dbReference>
<keyword evidence="1" id="KW-0472">Membrane</keyword>
<keyword evidence="1" id="KW-1133">Transmembrane helix</keyword>
<proteinExistence type="predicted"/>
<keyword evidence="3" id="KW-1185">Reference proteome</keyword>
<name>A0ABN7UWY3_GIGMA</name>
<accession>A0ABN7UWY3</accession>
<comment type="caution">
    <text evidence="2">The sequence shown here is derived from an EMBL/GenBank/DDBJ whole genome shotgun (WGS) entry which is preliminary data.</text>
</comment>